<dbReference type="OrthoDB" id="419189at2759"/>
<organism evidence="1 2">
    <name type="scientific">Paramuricea clavata</name>
    <name type="common">Red gorgonian</name>
    <name type="synonym">Violescent sea-whip</name>
    <dbReference type="NCBI Taxonomy" id="317549"/>
    <lineage>
        <taxon>Eukaryota</taxon>
        <taxon>Metazoa</taxon>
        <taxon>Cnidaria</taxon>
        <taxon>Anthozoa</taxon>
        <taxon>Octocorallia</taxon>
        <taxon>Malacalcyonacea</taxon>
        <taxon>Plexauridae</taxon>
        <taxon>Paramuricea</taxon>
    </lineage>
</organism>
<dbReference type="PANTHER" id="PTHR33332">
    <property type="entry name" value="REVERSE TRANSCRIPTASE DOMAIN-CONTAINING PROTEIN"/>
    <property type="match status" value="1"/>
</dbReference>
<keyword evidence="2" id="KW-1185">Reference proteome</keyword>
<dbReference type="EMBL" id="CACRXK020000907">
    <property type="protein sequence ID" value="CAB3985713.1"/>
    <property type="molecule type" value="Genomic_DNA"/>
</dbReference>
<dbReference type="InterPro" id="IPR000477">
    <property type="entry name" value="RT_dom"/>
</dbReference>
<evidence type="ECO:0000313" key="1">
    <source>
        <dbReference type="EMBL" id="CAB3985713.1"/>
    </source>
</evidence>
<proteinExistence type="predicted"/>
<dbReference type="AlphaFoldDB" id="A0A6S7G588"/>
<protein>
    <submittedName>
        <fullName evidence="1">Uncharacterized protein</fullName>
    </submittedName>
</protein>
<gene>
    <name evidence="1" type="ORF">PACLA_8A045151</name>
</gene>
<reference evidence="1" key="1">
    <citation type="submission" date="2020-04" db="EMBL/GenBank/DDBJ databases">
        <authorList>
            <person name="Alioto T."/>
            <person name="Alioto T."/>
            <person name="Gomez Garrido J."/>
        </authorList>
    </citation>
    <scope>NUCLEOTIDE SEQUENCE</scope>
    <source>
        <strain evidence="1">A484AB</strain>
    </source>
</reference>
<sequence>MEKRFGISGIVLNWFESYLSNRSLFVNINDMRSATHDVNIGVPQGLVLGPLLYLIYTSPLAEIINRYDLKYHLFADDAQIYISFKTTDVTTSKQRVEDCVAEIGHWMNSNELKLNHDKTEIMLIHSSYRNKPLIDDFNIELEKFRESSRSLRSVSNELLSQPRTITKTYDDNKAFSVCAPRLLNILQLNIRKSSSV</sequence>
<evidence type="ECO:0000313" key="2">
    <source>
        <dbReference type="Proteomes" id="UP001152795"/>
    </source>
</evidence>
<dbReference type="Proteomes" id="UP001152795">
    <property type="component" value="Unassembled WGS sequence"/>
</dbReference>
<accession>A0A6S7G588</accession>
<name>A0A6S7G588_PARCT</name>
<dbReference type="PROSITE" id="PS50878">
    <property type="entry name" value="RT_POL"/>
    <property type="match status" value="1"/>
</dbReference>
<dbReference type="Pfam" id="PF00078">
    <property type="entry name" value="RVT_1"/>
    <property type="match status" value="1"/>
</dbReference>
<comment type="caution">
    <text evidence="1">The sequence shown here is derived from an EMBL/GenBank/DDBJ whole genome shotgun (WGS) entry which is preliminary data.</text>
</comment>